<feature type="domain" description="GH18" evidence="10">
    <location>
        <begin position="1"/>
        <end position="292"/>
    </location>
</feature>
<gene>
    <name evidence="11" type="ORF">N7498_006450</name>
</gene>
<dbReference type="Proteomes" id="UP001150904">
    <property type="component" value="Unassembled WGS sequence"/>
</dbReference>
<dbReference type="EC" id="3.2.1.14" evidence="2"/>
<dbReference type="AlphaFoldDB" id="A0A9W9MIJ3"/>
<keyword evidence="3 8" id="KW-0378">Hydrolase</keyword>
<evidence type="ECO:0000259" key="10">
    <source>
        <dbReference type="PROSITE" id="PS51910"/>
    </source>
</evidence>
<evidence type="ECO:0000256" key="9">
    <source>
        <dbReference type="RuleBase" id="RU004453"/>
    </source>
</evidence>
<dbReference type="EMBL" id="JAPQKR010000013">
    <property type="protein sequence ID" value="KAJ5201787.1"/>
    <property type="molecule type" value="Genomic_DNA"/>
</dbReference>
<evidence type="ECO:0000256" key="3">
    <source>
        <dbReference type="ARBA" id="ARBA00022801"/>
    </source>
</evidence>
<dbReference type="PANTHER" id="PTHR45708:SF49">
    <property type="entry name" value="ENDOCHITINASE"/>
    <property type="match status" value="1"/>
</dbReference>
<name>A0A9W9MIJ3_9EURO</name>
<dbReference type="PANTHER" id="PTHR45708">
    <property type="entry name" value="ENDOCHITINASE"/>
    <property type="match status" value="1"/>
</dbReference>
<reference evidence="11" key="2">
    <citation type="journal article" date="2023" name="IMA Fungus">
        <title>Comparative genomic study of the Penicillium genus elucidates a diverse pangenome and 15 lateral gene transfer events.</title>
        <authorList>
            <person name="Petersen C."/>
            <person name="Sorensen T."/>
            <person name="Nielsen M.R."/>
            <person name="Sondergaard T.E."/>
            <person name="Sorensen J.L."/>
            <person name="Fitzpatrick D.A."/>
            <person name="Frisvad J.C."/>
            <person name="Nielsen K.L."/>
        </authorList>
    </citation>
    <scope>NUCLEOTIDE SEQUENCE</scope>
    <source>
        <strain evidence="11">IBT 15544</strain>
    </source>
</reference>
<evidence type="ECO:0000256" key="8">
    <source>
        <dbReference type="RuleBase" id="RU000489"/>
    </source>
</evidence>
<accession>A0A9W9MIJ3</accession>
<dbReference type="OrthoDB" id="2425929at2759"/>
<dbReference type="GeneID" id="83180813"/>
<keyword evidence="4" id="KW-0146">Chitin degradation</keyword>
<comment type="similarity">
    <text evidence="9">Belongs to the glycosyl hydrolase 18 family.</text>
</comment>
<dbReference type="RefSeq" id="XP_058307703.1">
    <property type="nucleotide sequence ID" value="XM_058453512.1"/>
</dbReference>
<dbReference type="PROSITE" id="PS51910">
    <property type="entry name" value="GH18_2"/>
    <property type="match status" value="1"/>
</dbReference>
<keyword evidence="7" id="KW-0624">Polysaccharide degradation</keyword>
<comment type="catalytic activity">
    <reaction evidence="1">
        <text>Random endo-hydrolysis of N-acetyl-beta-D-glucosaminide (1-&gt;4)-beta-linkages in chitin and chitodextrins.</text>
        <dbReference type="EC" id="3.2.1.14"/>
    </reaction>
</comment>
<dbReference type="InterPro" id="IPR001579">
    <property type="entry name" value="Glyco_hydro_18_chit_AS"/>
</dbReference>
<proteinExistence type="inferred from homology"/>
<comment type="caution">
    <text evidence="11">The sequence shown here is derived from an EMBL/GenBank/DDBJ whole genome shotgun (WGS) entry which is preliminary data.</text>
</comment>
<protein>
    <recommendedName>
        <fullName evidence="2">chitinase</fullName>
        <ecNumber evidence="2">3.2.1.14</ecNumber>
    </recommendedName>
</protein>
<dbReference type="GO" id="GO:0006032">
    <property type="term" value="P:chitin catabolic process"/>
    <property type="evidence" value="ECO:0007669"/>
    <property type="project" value="UniProtKB-KW"/>
</dbReference>
<evidence type="ECO:0000256" key="7">
    <source>
        <dbReference type="ARBA" id="ARBA00023326"/>
    </source>
</evidence>
<evidence type="ECO:0000256" key="4">
    <source>
        <dbReference type="ARBA" id="ARBA00023024"/>
    </source>
</evidence>
<dbReference type="InterPro" id="IPR001223">
    <property type="entry name" value="Glyco_hydro18_cat"/>
</dbReference>
<dbReference type="InterPro" id="IPR017853">
    <property type="entry name" value="GH"/>
</dbReference>
<dbReference type="Pfam" id="PF00704">
    <property type="entry name" value="Glyco_hydro_18"/>
    <property type="match status" value="1"/>
</dbReference>
<dbReference type="GO" id="GO:0008843">
    <property type="term" value="F:endochitinase activity"/>
    <property type="evidence" value="ECO:0007669"/>
    <property type="project" value="UniProtKB-EC"/>
</dbReference>
<evidence type="ECO:0000256" key="6">
    <source>
        <dbReference type="ARBA" id="ARBA00023295"/>
    </source>
</evidence>
<reference evidence="11" key="1">
    <citation type="submission" date="2022-12" db="EMBL/GenBank/DDBJ databases">
        <authorList>
            <person name="Petersen C."/>
        </authorList>
    </citation>
    <scope>NUCLEOTIDE SEQUENCE</scope>
    <source>
        <strain evidence="11">IBT 15544</strain>
    </source>
</reference>
<evidence type="ECO:0000256" key="1">
    <source>
        <dbReference type="ARBA" id="ARBA00000822"/>
    </source>
</evidence>
<evidence type="ECO:0000256" key="5">
    <source>
        <dbReference type="ARBA" id="ARBA00023277"/>
    </source>
</evidence>
<organism evidence="11 12">
    <name type="scientific">Penicillium cinerascens</name>
    <dbReference type="NCBI Taxonomy" id="70096"/>
    <lineage>
        <taxon>Eukaryota</taxon>
        <taxon>Fungi</taxon>
        <taxon>Dikarya</taxon>
        <taxon>Ascomycota</taxon>
        <taxon>Pezizomycotina</taxon>
        <taxon>Eurotiomycetes</taxon>
        <taxon>Eurotiomycetidae</taxon>
        <taxon>Eurotiales</taxon>
        <taxon>Aspergillaceae</taxon>
        <taxon>Penicillium</taxon>
    </lineage>
</organism>
<dbReference type="Gene3D" id="3.20.20.80">
    <property type="entry name" value="Glycosidases"/>
    <property type="match status" value="1"/>
</dbReference>
<dbReference type="SUPFAM" id="SSF51445">
    <property type="entry name" value="(Trans)glycosidases"/>
    <property type="match status" value="1"/>
</dbReference>
<dbReference type="InterPro" id="IPR050542">
    <property type="entry name" value="Glycosyl_Hydrlase18_Chitinase"/>
</dbReference>
<dbReference type="PROSITE" id="PS01095">
    <property type="entry name" value="GH18_1"/>
    <property type="match status" value="1"/>
</dbReference>
<sequence length="325" mass="35030">MTLALDPMFRSAYRIIVKVFPLAFLIEVDSTGGVPVINFANAGNNCTTFNGTELLDCPQIQEDIKTCQSLGKTILLSFGGATYTGGGFSSEAAAEAGAELLWNTFGPVPTTNTSEVLRPFGDAVIDGFDLDFESTVSNTPAFANKLREYYAEDTSKQYYLTAAPQCVYPDAADNSMLDGTVYFDAVWVQFYNNYCGLQSFTPNTSMQDNFNFDRWDAWAHQTSKNPNVRIYLGVPASANAAGSGYEPVSDLTPIIDYCATFTSFGGVMMWDASEAYSNPGFISGVASALAGEPSATRVFPTIPPTVTPVPSGGQVSLPRFDCSMF</sequence>
<evidence type="ECO:0000256" key="2">
    <source>
        <dbReference type="ARBA" id="ARBA00012729"/>
    </source>
</evidence>
<keyword evidence="12" id="KW-1185">Reference proteome</keyword>
<evidence type="ECO:0000313" key="11">
    <source>
        <dbReference type="EMBL" id="KAJ5201787.1"/>
    </source>
</evidence>
<evidence type="ECO:0000313" key="12">
    <source>
        <dbReference type="Proteomes" id="UP001150904"/>
    </source>
</evidence>
<keyword evidence="6 8" id="KW-0326">Glycosidase</keyword>
<keyword evidence="5" id="KW-0119">Carbohydrate metabolism</keyword>
<dbReference type="GO" id="GO:0000272">
    <property type="term" value="P:polysaccharide catabolic process"/>
    <property type="evidence" value="ECO:0007669"/>
    <property type="project" value="UniProtKB-KW"/>
</dbReference>
<dbReference type="GO" id="GO:0005576">
    <property type="term" value="C:extracellular region"/>
    <property type="evidence" value="ECO:0007669"/>
    <property type="project" value="TreeGrafter"/>
</dbReference>